<dbReference type="AlphaFoldDB" id="A0A6A6XC07"/>
<reference evidence="4" key="1">
    <citation type="journal article" date="2020" name="Stud. Mycol.">
        <title>101 Dothideomycetes genomes: a test case for predicting lifestyles and emergence of pathogens.</title>
        <authorList>
            <person name="Haridas S."/>
            <person name="Albert R."/>
            <person name="Binder M."/>
            <person name="Bloem J."/>
            <person name="Labutti K."/>
            <person name="Salamov A."/>
            <person name="Andreopoulos B."/>
            <person name="Baker S."/>
            <person name="Barry K."/>
            <person name="Bills G."/>
            <person name="Bluhm B."/>
            <person name="Cannon C."/>
            <person name="Castanera R."/>
            <person name="Culley D."/>
            <person name="Daum C."/>
            <person name="Ezra D."/>
            <person name="Gonzalez J."/>
            <person name="Henrissat B."/>
            <person name="Kuo A."/>
            <person name="Liang C."/>
            <person name="Lipzen A."/>
            <person name="Lutzoni F."/>
            <person name="Magnuson J."/>
            <person name="Mondo S."/>
            <person name="Nolan M."/>
            <person name="Ohm R."/>
            <person name="Pangilinan J."/>
            <person name="Park H.-J."/>
            <person name="Ramirez L."/>
            <person name="Alfaro M."/>
            <person name="Sun H."/>
            <person name="Tritt A."/>
            <person name="Yoshinaga Y."/>
            <person name="Zwiers L.-H."/>
            <person name="Turgeon B."/>
            <person name="Goodwin S."/>
            <person name="Spatafora J."/>
            <person name="Crous P."/>
            <person name="Grigoriev I."/>
        </authorList>
    </citation>
    <scope>NUCLEOTIDE SEQUENCE</scope>
    <source>
        <strain evidence="4">CBS 109.77</strain>
    </source>
</reference>
<protein>
    <submittedName>
        <fullName evidence="4">Oleate delta-12 desaturase</fullName>
    </submittedName>
</protein>
<keyword evidence="2" id="KW-1133">Transmembrane helix</keyword>
<dbReference type="OrthoDB" id="1461976at2759"/>
<evidence type="ECO:0000313" key="5">
    <source>
        <dbReference type="Proteomes" id="UP000799757"/>
    </source>
</evidence>
<feature type="transmembrane region" description="Helical" evidence="2">
    <location>
        <begin position="271"/>
        <end position="293"/>
    </location>
</feature>
<keyword evidence="2" id="KW-0812">Transmembrane</keyword>
<name>A0A6A6XC07_9PLEO</name>
<feature type="region of interest" description="Disordered" evidence="1">
    <location>
        <begin position="1"/>
        <end position="40"/>
    </location>
</feature>
<feature type="transmembrane region" description="Helical" evidence="2">
    <location>
        <begin position="105"/>
        <end position="127"/>
    </location>
</feature>
<evidence type="ECO:0000313" key="4">
    <source>
        <dbReference type="EMBL" id="KAF2794110.1"/>
    </source>
</evidence>
<keyword evidence="2" id="KW-0472">Membrane</keyword>
<dbReference type="GO" id="GO:0006629">
    <property type="term" value="P:lipid metabolic process"/>
    <property type="evidence" value="ECO:0007669"/>
    <property type="project" value="InterPro"/>
</dbReference>
<dbReference type="GO" id="GO:0016491">
    <property type="term" value="F:oxidoreductase activity"/>
    <property type="evidence" value="ECO:0007669"/>
    <property type="project" value="InterPro"/>
</dbReference>
<dbReference type="CDD" id="cd03507">
    <property type="entry name" value="Delta12-FADS-like"/>
    <property type="match status" value="1"/>
</dbReference>
<dbReference type="PANTHER" id="PTHR32100">
    <property type="entry name" value="OMEGA-6 FATTY ACID DESATURASE, CHLOROPLASTIC"/>
    <property type="match status" value="1"/>
</dbReference>
<organism evidence="4 5">
    <name type="scientific">Melanomma pulvis-pyrius CBS 109.77</name>
    <dbReference type="NCBI Taxonomy" id="1314802"/>
    <lineage>
        <taxon>Eukaryota</taxon>
        <taxon>Fungi</taxon>
        <taxon>Dikarya</taxon>
        <taxon>Ascomycota</taxon>
        <taxon>Pezizomycotina</taxon>
        <taxon>Dothideomycetes</taxon>
        <taxon>Pleosporomycetidae</taxon>
        <taxon>Pleosporales</taxon>
        <taxon>Melanommataceae</taxon>
        <taxon>Melanomma</taxon>
    </lineage>
</organism>
<dbReference type="Proteomes" id="UP000799757">
    <property type="component" value="Unassembled WGS sequence"/>
</dbReference>
<feature type="transmembrane region" description="Helical" evidence="2">
    <location>
        <begin position="74"/>
        <end position="93"/>
    </location>
</feature>
<proteinExistence type="predicted"/>
<dbReference type="InterPro" id="IPR005804">
    <property type="entry name" value="FA_desaturase_dom"/>
</dbReference>
<dbReference type="EMBL" id="MU001902">
    <property type="protein sequence ID" value="KAF2794110.1"/>
    <property type="molecule type" value="Genomic_DNA"/>
</dbReference>
<sequence length="451" mass="50425">MAASNTSTTKEPSDASPSSSTLTQRSKCSPKPTTSTLIDTNGNPFTLPTYTIQEIRSAIPLECFERNPLTASLYIFRDLFQIAVVFYMAHSFITPEYVALPLLRGILWSIYGFVNGLFGTGVWILAHECGHQAFSPSKVLNDTVGFVLHSLLLVPYFSWKISHGKHHKGTAHMERDTVHLPPTRETFAAKRKMAIGELAEAAEDAPLYSMLYILARQMAGWLVYLWTNNTGHDCHEKQAEGRGVGKKNGLFGGVNHFNPNSPLFEAKDAKLVWASDVGVLAALGGLAWVGMTFGWANLGLWYVLPYFWVNHWLVAITYLQHNDASLPHYDSESWTFLRGAAASIDRDMGFLGRYVFHDIAETHVLHHYVSTIPHYHAERASKAIRPVMGEHYRSDTEGGMWGFMKAMWTVIRVCQWVEPSEGAEGVDKHILFFRNNNGLGIKPMSMKGSSI</sequence>
<dbReference type="Pfam" id="PF00487">
    <property type="entry name" value="FA_desaturase"/>
    <property type="match status" value="1"/>
</dbReference>
<accession>A0A6A6XC07</accession>
<gene>
    <name evidence="4" type="ORF">K505DRAFT_304541</name>
</gene>
<evidence type="ECO:0000259" key="3">
    <source>
        <dbReference type="Pfam" id="PF00487"/>
    </source>
</evidence>
<evidence type="ECO:0000256" key="1">
    <source>
        <dbReference type="SAM" id="MobiDB-lite"/>
    </source>
</evidence>
<feature type="domain" description="Fatty acid desaturase" evidence="3">
    <location>
        <begin position="108"/>
        <end position="394"/>
    </location>
</feature>
<dbReference type="InterPro" id="IPR012171">
    <property type="entry name" value="Fatty_acid_desaturase"/>
</dbReference>
<keyword evidence="5" id="KW-1185">Reference proteome</keyword>
<evidence type="ECO:0000256" key="2">
    <source>
        <dbReference type="SAM" id="Phobius"/>
    </source>
</evidence>